<dbReference type="STRING" id="112268.A0A182VS27"/>
<comment type="subcellular location">
    <subcellularLocation>
        <location evidence="1">Cell membrane</location>
        <topology evidence="1">Multi-pass membrane protein</topology>
    </subcellularLocation>
</comment>
<feature type="transmembrane region" description="Helical" evidence="9">
    <location>
        <begin position="1064"/>
        <end position="1086"/>
    </location>
</feature>
<keyword evidence="4 9" id="KW-0812">Transmembrane</keyword>
<evidence type="ECO:0000313" key="12">
    <source>
        <dbReference type="Proteomes" id="UP000075920"/>
    </source>
</evidence>
<dbReference type="Gene3D" id="1.10.287.70">
    <property type="match status" value="2"/>
</dbReference>
<dbReference type="Pfam" id="PF00060">
    <property type="entry name" value="Lig_chan"/>
    <property type="match status" value="2"/>
</dbReference>
<dbReference type="GO" id="GO:0015276">
    <property type="term" value="F:ligand-gated monoatomic ion channel activity"/>
    <property type="evidence" value="ECO:0007669"/>
    <property type="project" value="InterPro"/>
</dbReference>
<evidence type="ECO:0000256" key="4">
    <source>
        <dbReference type="ARBA" id="ARBA00022692"/>
    </source>
</evidence>
<dbReference type="GO" id="GO:0005886">
    <property type="term" value="C:plasma membrane"/>
    <property type="evidence" value="ECO:0007669"/>
    <property type="project" value="UniProtKB-SubCell"/>
</dbReference>
<feature type="domain" description="Ionotropic glutamate receptor C-terminal" evidence="10">
    <location>
        <begin position="999"/>
        <end position="1275"/>
    </location>
</feature>
<dbReference type="Proteomes" id="UP000075920">
    <property type="component" value="Unassembled WGS sequence"/>
</dbReference>
<reference evidence="12" key="1">
    <citation type="submission" date="2013-03" db="EMBL/GenBank/DDBJ databases">
        <title>The Genome Sequence of Anopheles minimus MINIMUS1.</title>
        <authorList>
            <consortium name="The Broad Institute Genomics Platform"/>
            <person name="Neafsey D.E."/>
            <person name="Walton C."/>
            <person name="Walker B."/>
            <person name="Young S.K."/>
            <person name="Zeng Q."/>
            <person name="Gargeya S."/>
            <person name="Fitzgerald M."/>
            <person name="Haas B."/>
            <person name="Abouelleil A."/>
            <person name="Allen A.W."/>
            <person name="Alvarado L."/>
            <person name="Arachchi H.M."/>
            <person name="Berlin A.M."/>
            <person name="Chapman S.B."/>
            <person name="Gainer-Dewar J."/>
            <person name="Goldberg J."/>
            <person name="Griggs A."/>
            <person name="Gujja S."/>
            <person name="Hansen M."/>
            <person name="Howarth C."/>
            <person name="Imamovic A."/>
            <person name="Ireland A."/>
            <person name="Larimer J."/>
            <person name="McCowan C."/>
            <person name="Murphy C."/>
            <person name="Pearson M."/>
            <person name="Poon T.W."/>
            <person name="Priest M."/>
            <person name="Roberts A."/>
            <person name="Saif S."/>
            <person name="Shea T."/>
            <person name="Sisk P."/>
            <person name="Sykes S."/>
            <person name="Wortman J."/>
            <person name="Nusbaum C."/>
            <person name="Birren B."/>
        </authorList>
    </citation>
    <scope>NUCLEOTIDE SEQUENCE [LARGE SCALE GENOMIC DNA]</scope>
    <source>
        <strain evidence="12">MINIMUS1</strain>
    </source>
</reference>
<evidence type="ECO:0000256" key="2">
    <source>
        <dbReference type="ARBA" id="ARBA00008685"/>
    </source>
</evidence>
<dbReference type="PANTHER" id="PTHR42643">
    <property type="entry name" value="IONOTROPIC RECEPTOR 20A-RELATED"/>
    <property type="match status" value="1"/>
</dbReference>
<dbReference type="VEuPathDB" id="VectorBase:AMIN000868"/>
<dbReference type="InterPro" id="IPR052192">
    <property type="entry name" value="Insect_Ionotropic_Sensory_Rcpt"/>
</dbReference>
<keyword evidence="7" id="KW-0675">Receptor</keyword>
<evidence type="ECO:0000256" key="6">
    <source>
        <dbReference type="ARBA" id="ARBA00023136"/>
    </source>
</evidence>
<comment type="similarity">
    <text evidence="2">Belongs to the glutamate-gated ion channel (TC 1.A.10.1) family.</text>
</comment>
<keyword evidence="3" id="KW-1003">Cell membrane</keyword>
<keyword evidence="5 9" id="KW-1133">Transmembrane helix</keyword>
<feature type="transmembrane region" description="Helical" evidence="9">
    <location>
        <begin position="624"/>
        <end position="649"/>
    </location>
</feature>
<dbReference type="SUPFAM" id="SSF53850">
    <property type="entry name" value="Periplasmic binding protein-like II"/>
    <property type="match status" value="2"/>
</dbReference>
<keyword evidence="8" id="KW-0325">Glycoprotein</keyword>
<keyword evidence="12" id="KW-1185">Reference proteome</keyword>
<organism evidence="11 12">
    <name type="scientific">Anopheles minimus</name>
    <dbReference type="NCBI Taxonomy" id="112268"/>
    <lineage>
        <taxon>Eukaryota</taxon>
        <taxon>Metazoa</taxon>
        <taxon>Ecdysozoa</taxon>
        <taxon>Arthropoda</taxon>
        <taxon>Hexapoda</taxon>
        <taxon>Insecta</taxon>
        <taxon>Pterygota</taxon>
        <taxon>Neoptera</taxon>
        <taxon>Endopterygota</taxon>
        <taxon>Diptera</taxon>
        <taxon>Nematocera</taxon>
        <taxon>Culicoidea</taxon>
        <taxon>Culicidae</taxon>
        <taxon>Anophelinae</taxon>
        <taxon>Anopheles</taxon>
    </lineage>
</organism>
<sequence>MEGKNLTYSFFVAHHNTASSGSYDDGAPCPGINTLVNYIVMTYFVHFFGVCFIRAKADTAVYHTSPIPTIVIEWNEDDFEMVLGVAVDMGCQSFIVTERTADAFFEAFLPVHEAALQRVMEKRVLVVLEGGSSFFPTVSQLLVVEGIYGDIYSIHACNSVICFAEIPEILILLPTRTIGGGSCSVELYTLDLSDGSPITVTPRLIDVIDTRNSIHSQNSNEINYYPDKFANMNKRRLRLGTVTYLPNAFVEDKPLGEGNARYILPPRPNVSAMVSGTELWLVVLFCELTNCTTEIMIAHDWGNVFDNGTKTGLIGAPAKREVDITFAGLYTWYTSFQHLAFSAVHSRSGCTCIVAKPRIVANWRTPFLSFSGPLWCAVLAAFIAGAFAVLVMSRSRQRILQLTQSARYTVSDAVLTMIGFFMEQSVTMPNELLASCLLFATLMFAGFMIGSSYNGGLASTMIVPQYEPSINTVHDLAATRTTWVGVSVSWIYSIQLAYQPDMLTLLNTFREWKDEDISRHAYDRDVAIIVERMEYGHFAHPKIDLEAMKGRRIMAEDIYWESVVGMCTKTWPARARFDRMVLELKAFGILAHWELIGVAKYFSFKSQQIIRYSRESGGDEFTPLQMANITGALLILGGGLSLATVVFLAELVWYRCAFNTNLQLLVSHVVALYFAPQEHYTVCLIRTPHEEIPYNGTSSIAQVLIVMEHDHPVKQASHDQFRTNLLHAVNTNCAGFIVTEKALLPFLDQFNVVHEKANMRTPSKHLIAVTSLDPSVRARLLEHNETFESLVNVLLIVPSFDKKGNGTFELHTTQLLPKHPIGLTVELVQVAALTINRGGLFVPNLVDTKVEYFPDKVRNMRGRRVRVSTLEYVPCTAFKKVPIGQGNGKDVDDVTHELWLDGFELILTLEFCRRHNCTVELMIQTDWGELLENGSYSAILGDIVERRADLGLGALLAWHAWFEVATITSMIGISMISVLVPKPQLLPSWQFPFLSFPPSLWLTVGFTFTVGTVTVFIVATTRQRMSHRIVPAAPKKPRTQHLLDALFFMFSLYVEQSARLRHDLLAATILLTALLFGGFMVGNSYAGSLASIMTLPRYEPSIDTVADFLKRDMRWTGGSNVWIYTLYMATTPAMIRMRESFVIIPDSAVREKLPFTDRSMGYVIEGMMHGSYGFGTPLSVNASRLLQPLKHPIYLDHTNGFVSKVWPMRDAYNAFILELHQCGVLHYLEFTSLIRHVGLTVQRNIANARAKEQEHEPNPLSIEHFLGVFFILFFGHGLACVIFIAELAIHRWKVASR</sequence>
<feature type="transmembrane region" description="Helical" evidence="9">
    <location>
        <begin position="1265"/>
        <end position="1289"/>
    </location>
</feature>
<accession>A0A182VS27</accession>
<evidence type="ECO:0000256" key="5">
    <source>
        <dbReference type="ARBA" id="ARBA00022989"/>
    </source>
</evidence>
<evidence type="ECO:0000256" key="8">
    <source>
        <dbReference type="ARBA" id="ARBA00023180"/>
    </source>
</evidence>
<feature type="transmembrane region" description="Helical" evidence="9">
    <location>
        <begin position="432"/>
        <end position="453"/>
    </location>
</feature>
<keyword evidence="6 9" id="KW-0472">Membrane</keyword>
<dbReference type="PANTHER" id="PTHR42643:SF40">
    <property type="entry name" value="IONOTROPIC RECEPTOR 41A-RELATED"/>
    <property type="match status" value="1"/>
</dbReference>
<evidence type="ECO:0000256" key="3">
    <source>
        <dbReference type="ARBA" id="ARBA00022475"/>
    </source>
</evidence>
<evidence type="ECO:0000256" key="1">
    <source>
        <dbReference type="ARBA" id="ARBA00004651"/>
    </source>
</evidence>
<dbReference type="Gene3D" id="3.40.190.10">
    <property type="entry name" value="Periplasmic binding protein-like II"/>
    <property type="match status" value="1"/>
</dbReference>
<evidence type="ECO:0000256" key="9">
    <source>
        <dbReference type="SAM" id="Phobius"/>
    </source>
</evidence>
<feature type="transmembrane region" description="Helical" evidence="9">
    <location>
        <begin position="1000"/>
        <end position="1019"/>
    </location>
</feature>
<dbReference type="GO" id="GO:0050906">
    <property type="term" value="P:detection of stimulus involved in sensory perception"/>
    <property type="evidence" value="ECO:0007669"/>
    <property type="project" value="UniProtKB-ARBA"/>
</dbReference>
<name>A0A182VS27_9DIPT</name>
<proteinExistence type="inferred from homology"/>
<evidence type="ECO:0000259" key="10">
    <source>
        <dbReference type="Pfam" id="PF00060"/>
    </source>
</evidence>
<protein>
    <recommendedName>
        <fullName evidence="10">Ionotropic glutamate receptor C-terminal domain-containing protein</fullName>
    </recommendedName>
</protein>
<dbReference type="InterPro" id="IPR001320">
    <property type="entry name" value="Iontro_rcpt_C"/>
</dbReference>
<dbReference type="EnsemblMetazoa" id="AMIN000868-RA">
    <property type="protein sequence ID" value="AMIN000868-PA"/>
    <property type="gene ID" value="AMIN000868"/>
</dbReference>
<feature type="domain" description="Ionotropic glutamate receptor C-terminal" evidence="10">
    <location>
        <begin position="374"/>
        <end position="640"/>
    </location>
</feature>
<evidence type="ECO:0000256" key="7">
    <source>
        <dbReference type="ARBA" id="ARBA00023170"/>
    </source>
</evidence>
<reference evidence="11" key="2">
    <citation type="submission" date="2020-05" db="UniProtKB">
        <authorList>
            <consortium name="EnsemblMetazoa"/>
        </authorList>
    </citation>
    <scope>IDENTIFICATION</scope>
    <source>
        <strain evidence="11">MINIMUS1</strain>
    </source>
</reference>
<feature type="transmembrane region" description="Helical" evidence="9">
    <location>
        <begin position="372"/>
        <end position="393"/>
    </location>
</feature>
<feature type="transmembrane region" description="Helical" evidence="9">
    <location>
        <begin position="955"/>
        <end position="980"/>
    </location>
</feature>
<evidence type="ECO:0000313" key="11">
    <source>
        <dbReference type="EnsemblMetazoa" id="AMIN000868-PA"/>
    </source>
</evidence>